<gene>
    <name evidence="3" type="ORF">GCM10009817_21630</name>
</gene>
<dbReference type="Gene3D" id="1.10.10.10">
    <property type="entry name" value="Winged helix-like DNA-binding domain superfamily/Winged helix DNA-binding domain"/>
    <property type="match status" value="1"/>
</dbReference>
<dbReference type="Proteomes" id="UP001500013">
    <property type="component" value="Unassembled WGS sequence"/>
</dbReference>
<accession>A0ABP5DKA7</accession>
<organism evidence="3 4">
    <name type="scientific">Terrabacter lapilli</name>
    <dbReference type="NCBI Taxonomy" id="436231"/>
    <lineage>
        <taxon>Bacteria</taxon>
        <taxon>Bacillati</taxon>
        <taxon>Actinomycetota</taxon>
        <taxon>Actinomycetes</taxon>
        <taxon>Micrococcales</taxon>
        <taxon>Intrasporangiaceae</taxon>
        <taxon>Terrabacter</taxon>
    </lineage>
</organism>
<dbReference type="InterPro" id="IPR036390">
    <property type="entry name" value="WH_DNA-bd_sf"/>
</dbReference>
<feature type="region of interest" description="Disordered" evidence="1">
    <location>
        <begin position="1"/>
        <end position="22"/>
    </location>
</feature>
<evidence type="ECO:0000313" key="3">
    <source>
        <dbReference type="EMBL" id="GAA1980396.1"/>
    </source>
</evidence>
<dbReference type="EMBL" id="BAAAPU010000007">
    <property type="protein sequence ID" value="GAA1980396.1"/>
    <property type="molecule type" value="Genomic_DNA"/>
</dbReference>
<evidence type="ECO:0000313" key="4">
    <source>
        <dbReference type="Proteomes" id="UP001500013"/>
    </source>
</evidence>
<dbReference type="InterPro" id="IPR000835">
    <property type="entry name" value="HTH_MarR-typ"/>
</dbReference>
<dbReference type="PRINTS" id="PR00598">
    <property type="entry name" value="HTHMARR"/>
</dbReference>
<protein>
    <submittedName>
        <fullName evidence="3">MarR family transcriptional regulator</fullName>
    </submittedName>
</protein>
<dbReference type="PROSITE" id="PS50995">
    <property type="entry name" value="HTH_MARR_2"/>
    <property type="match status" value="1"/>
</dbReference>
<dbReference type="Pfam" id="PF12802">
    <property type="entry name" value="MarR_2"/>
    <property type="match status" value="1"/>
</dbReference>
<dbReference type="SUPFAM" id="SSF46785">
    <property type="entry name" value="Winged helix' DNA-binding domain"/>
    <property type="match status" value="1"/>
</dbReference>
<name>A0ABP5DKA7_9MICO</name>
<dbReference type="PANTHER" id="PTHR33164">
    <property type="entry name" value="TRANSCRIPTIONAL REGULATOR, MARR FAMILY"/>
    <property type="match status" value="1"/>
</dbReference>
<dbReference type="RefSeq" id="WP_344061806.1">
    <property type="nucleotide sequence ID" value="NZ_BAAAPU010000007.1"/>
</dbReference>
<reference evidence="4" key="1">
    <citation type="journal article" date="2019" name="Int. J. Syst. Evol. Microbiol.">
        <title>The Global Catalogue of Microorganisms (GCM) 10K type strain sequencing project: providing services to taxonomists for standard genome sequencing and annotation.</title>
        <authorList>
            <consortium name="The Broad Institute Genomics Platform"/>
            <consortium name="The Broad Institute Genome Sequencing Center for Infectious Disease"/>
            <person name="Wu L."/>
            <person name="Ma J."/>
        </authorList>
    </citation>
    <scope>NUCLEOTIDE SEQUENCE [LARGE SCALE GENOMIC DNA]</scope>
    <source>
        <strain evidence="4">JCM 15628</strain>
    </source>
</reference>
<dbReference type="InterPro" id="IPR036388">
    <property type="entry name" value="WH-like_DNA-bd_sf"/>
</dbReference>
<dbReference type="PANTHER" id="PTHR33164:SF94">
    <property type="entry name" value="TRANSCRIPTIONAL REGULATORY PROTEIN-RELATED"/>
    <property type="match status" value="1"/>
</dbReference>
<sequence length="172" mass="18709">MPNKDTPAHTRGEPADGRLPRDDEVEAVLDACRVLVAITARSMAATSEVTDLLHLRALVVLWSRPSLSLGELADAVGIHLTRASRLCDRLVTRGLVDRADDPVNRRQLVLRLTPAGQQVVRDVMHERAEEIRPILARMSATGRAGLVSSLGEFARAADGLAAHDLWALGWDT</sequence>
<keyword evidence="4" id="KW-1185">Reference proteome</keyword>
<comment type="caution">
    <text evidence="3">The sequence shown here is derived from an EMBL/GenBank/DDBJ whole genome shotgun (WGS) entry which is preliminary data.</text>
</comment>
<dbReference type="SMART" id="SM00347">
    <property type="entry name" value="HTH_MARR"/>
    <property type="match status" value="1"/>
</dbReference>
<feature type="domain" description="HTH marR-type" evidence="2">
    <location>
        <begin position="21"/>
        <end position="155"/>
    </location>
</feature>
<dbReference type="InterPro" id="IPR039422">
    <property type="entry name" value="MarR/SlyA-like"/>
</dbReference>
<evidence type="ECO:0000256" key="1">
    <source>
        <dbReference type="SAM" id="MobiDB-lite"/>
    </source>
</evidence>
<proteinExistence type="predicted"/>
<evidence type="ECO:0000259" key="2">
    <source>
        <dbReference type="PROSITE" id="PS50995"/>
    </source>
</evidence>